<protein>
    <submittedName>
        <fullName evidence="1">Uncharacterized protein</fullName>
    </submittedName>
</protein>
<accession>A0A1M7KP28</accession>
<dbReference type="AlphaFoldDB" id="A0A1M7KP28"/>
<dbReference type="EMBL" id="FRBT01000008">
    <property type="protein sequence ID" value="SHM66722.1"/>
    <property type="molecule type" value="Genomic_DNA"/>
</dbReference>
<evidence type="ECO:0000313" key="2">
    <source>
        <dbReference type="Proteomes" id="UP000184028"/>
    </source>
</evidence>
<evidence type="ECO:0000313" key="1">
    <source>
        <dbReference type="EMBL" id="SHM66722.1"/>
    </source>
</evidence>
<gene>
    <name evidence="1" type="ORF">SAMN05444484_10847</name>
</gene>
<dbReference type="STRING" id="946677.SAMN05444484_10847"/>
<reference evidence="2" key="1">
    <citation type="submission" date="2016-11" db="EMBL/GenBank/DDBJ databases">
        <authorList>
            <person name="Varghese N."/>
            <person name="Submissions S."/>
        </authorList>
    </citation>
    <scope>NUCLEOTIDE SEQUENCE [LARGE SCALE GENOMIC DNA]</scope>
    <source>
        <strain evidence="2">DSM 24724</strain>
    </source>
</reference>
<organism evidence="1 2">
    <name type="scientific">Flavobacterium chilense</name>
    <dbReference type="NCBI Taxonomy" id="946677"/>
    <lineage>
        <taxon>Bacteria</taxon>
        <taxon>Pseudomonadati</taxon>
        <taxon>Bacteroidota</taxon>
        <taxon>Flavobacteriia</taxon>
        <taxon>Flavobacteriales</taxon>
        <taxon>Flavobacteriaceae</taxon>
        <taxon>Flavobacterium</taxon>
    </lineage>
</organism>
<proteinExistence type="predicted"/>
<name>A0A1M7KP28_9FLAO</name>
<sequence length="254" mass="30298">MIFLKTLNQNQTANPLKKNQKKLFYLILFGIISNISNSYCQTNNETASVYNWFDSNIGIESLDFENGPAHLNFDRISNNQNRYYISENFEKGNIRYNNQDYFDLLLNYDTYSDELILKPYGESNTTKVNLIKENVSSFKIRNEKFVNLKMTNSIPFKKGYYEEVLIKNSTTLFIKHYKEKKKINKAEIDLIEFAPKYDFILLRENKFYQINDKKEIILLFPNDKKKINDFYFDYRSLKKDNPPLFMKNLLKSIN</sequence>
<dbReference type="Proteomes" id="UP000184028">
    <property type="component" value="Unassembled WGS sequence"/>
</dbReference>
<keyword evidence="2" id="KW-1185">Reference proteome</keyword>